<evidence type="ECO:0000256" key="1">
    <source>
        <dbReference type="SAM" id="Coils"/>
    </source>
</evidence>
<feature type="coiled-coil region" evidence="1">
    <location>
        <begin position="34"/>
        <end position="65"/>
    </location>
</feature>
<organism evidence="3 4">
    <name type="scientific">Candidatus Roizmanbacteria bacterium RIFCSPHIGHO2_01_FULL_39_12c</name>
    <dbReference type="NCBI Taxonomy" id="1802031"/>
    <lineage>
        <taxon>Bacteria</taxon>
        <taxon>Candidatus Roizmaniibacteriota</taxon>
    </lineage>
</organism>
<dbReference type="AlphaFoldDB" id="A0A1F7GCR4"/>
<sequence>MKGPVLIFALLFLTLAFVYPTYALSPKRLDPAIRQERKEIKNQFQEKIQELKNDLKKRLSSLRAQIAKIINGEVTAISGSSLTVKKDDNTYTVNTDSDTHFRRHYWGGSSLDEFSVGNKVNVSGKFTDEEKTTILARIIRNLSIMKRHGVFMGDVSAKNSDNFIIDSKHRDGQTVYFDSGSKFVKRDETSMVYADLQVGHRVRVKGLWDKTLNQITEVVQVKDFSLPPRPLKINEPTATVVPTATLTMTATPTP</sequence>
<dbReference type="Proteomes" id="UP000177208">
    <property type="component" value="Unassembled WGS sequence"/>
</dbReference>
<evidence type="ECO:0000259" key="2">
    <source>
        <dbReference type="Pfam" id="PF18914"/>
    </source>
</evidence>
<protein>
    <recommendedName>
        <fullName evidence="2">DUF5666 domain-containing protein</fullName>
    </recommendedName>
</protein>
<keyword evidence="1" id="KW-0175">Coiled coil</keyword>
<dbReference type="EMBL" id="MFZG01000019">
    <property type="protein sequence ID" value="OGK16677.1"/>
    <property type="molecule type" value="Genomic_DNA"/>
</dbReference>
<evidence type="ECO:0000313" key="4">
    <source>
        <dbReference type="Proteomes" id="UP000177208"/>
    </source>
</evidence>
<gene>
    <name evidence="3" type="ORF">A2774_00045</name>
</gene>
<feature type="domain" description="DUF5666" evidence="2">
    <location>
        <begin position="72"/>
        <end position="130"/>
    </location>
</feature>
<comment type="caution">
    <text evidence="3">The sequence shown here is derived from an EMBL/GenBank/DDBJ whole genome shotgun (WGS) entry which is preliminary data.</text>
</comment>
<reference evidence="3 4" key="1">
    <citation type="journal article" date="2016" name="Nat. Commun.">
        <title>Thousands of microbial genomes shed light on interconnected biogeochemical processes in an aquifer system.</title>
        <authorList>
            <person name="Anantharaman K."/>
            <person name="Brown C.T."/>
            <person name="Hug L.A."/>
            <person name="Sharon I."/>
            <person name="Castelle C.J."/>
            <person name="Probst A.J."/>
            <person name="Thomas B.C."/>
            <person name="Singh A."/>
            <person name="Wilkins M.J."/>
            <person name="Karaoz U."/>
            <person name="Brodie E.L."/>
            <person name="Williams K.H."/>
            <person name="Hubbard S.S."/>
            <person name="Banfield J.F."/>
        </authorList>
    </citation>
    <scope>NUCLEOTIDE SEQUENCE [LARGE SCALE GENOMIC DNA]</scope>
</reference>
<name>A0A1F7GCR4_9BACT</name>
<feature type="domain" description="DUF5666" evidence="2">
    <location>
        <begin position="153"/>
        <end position="209"/>
    </location>
</feature>
<dbReference type="Pfam" id="PF18914">
    <property type="entry name" value="DUF5666"/>
    <property type="match status" value="2"/>
</dbReference>
<accession>A0A1F7GCR4</accession>
<dbReference type="InterPro" id="IPR043724">
    <property type="entry name" value="DUF5666"/>
</dbReference>
<evidence type="ECO:0000313" key="3">
    <source>
        <dbReference type="EMBL" id="OGK16677.1"/>
    </source>
</evidence>
<proteinExistence type="predicted"/>